<dbReference type="RefSeq" id="XP_001737700.1">
    <property type="nucleotide sequence ID" value="XM_001737648.1"/>
</dbReference>
<evidence type="ECO:0000313" key="3">
    <source>
        <dbReference type="Proteomes" id="UP000008076"/>
    </source>
</evidence>
<dbReference type="EMBL" id="DS549328">
    <property type="protein sequence ID" value="EDR25991.1"/>
    <property type="molecule type" value="Genomic_DNA"/>
</dbReference>
<accession>B0EHJ3</accession>
<keyword evidence="3" id="KW-1185">Reference proteome</keyword>
<proteinExistence type="predicted"/>
<dbReference type="GeneID" id="5882750"/>
<gene>
    <name evidence="2" type="ORF">EDI_238800</name>
</gene>
<dbReference type="Proteomes" id="UP000008076">
    <property type="component" value="Unassembled WGS sequence"/>
</dbReference>
<protein>
    <submittedName>
        <fullName evidence="2">Uncharacterized protein</fullName>
    </submittedName>
</protein>
<sequence length="152" mass="18515">MFYLFILFHSNNILNVLLGIFPTEYLNYCEYRLALIDLSDKEYKFMIDFTSFLSRYYSFDDLFEMYQECYYMQNYNVNTDTIRDEYCVIIAFLKKMTDIGINNLEWSLIDRYSPYIDLWFLRDGIVQAHTVAFAIYDRSNKEQRYDEVGDEF</sequence>
<dbReference type="AlphaFoldDB" id="B0EHJ3"/>
<feature type="signal peptide" evidence="1">
    <location>
        <begin position="1"/>
        <end position="19"/>
    </location>
</feature>
<dbReference type="OMA" id="RDEYCVI"/>
<reference evidence="3" key="1">
    <citation type="submission" date="2007-12" db="EMBL/GenBank/DDBJ databases">
        <title>Annotation of Entamoeba dispar SAW760.</title>
        <authorList>
            <person name="Lorenzi H."/>
            <person name="Inman J."/>
            <person name="Schobel S."/>
            <person name="Amedeo P."/>
            <person name="Caler E."/>
        </authorList>
    </citation>
    <scope>NUCLEOTIDE SEQUENCE [LARGE SCALE GENOMIC DNA]</scope>
    <source>
        <strain evidence="3">ATCC PRA-260 / SAW760</strain>
    </source>
</reference>
<evidence type="ECO:0000313" key="2">
    <source>
        <dbReference type="EMBL" id="EDR25991.1"/>
    </source>
</evidence>
<dbReference type="VEuPathDB" id="AmoebaDB:EDI_238800"/>
<feature type="chain" id="PRO_5002747752" evidence="1">
    <location>
        <begin position="20"/>
        <end position="152"/>
    </location>
</feature>
<name>B0EHJ3_ENTDS</name>
<dbReference type="KEGG" id="edi:EDI_238800"/>
<organism evidence="3">
    <name type="scientific">Entamoeba dispar (strain ATCC PRA-260 / SAW760)</name>
    <dbReference type="NCBI Taxonomy" id="370354"/>
    <lineage>
        <taxon>Eukaryota</taxon>
        <taxon>Amoebozoa</taxon>
        <taxon>Evosea</taxon>
        <taxon>Archamoebae</taxon>
        <taxon>Mastigamoebida</taxon>
        <taxon>Entamoebidae</taxon>
        <taxon>Entamoeba</taxon>
    </lineage>
</organism>
<evidence type="ECO:0000256" key="1">
    <source>
        <dbReference type="SAM" id="SignalP"/>
    </source>
</evidence>
<keyword evidence="1" id="KW-0732">Signal</keyword>